<sequence length="64" mass="7177">MQQKYNPNFLFKSPSHLYFHLEDNGSQLVTVPAPYLGQLYGLRPCGRAVTTKEVSPFAPNASHL</sequence>
<dbReference type="InParanoid" id="G3H109"/>
<proteinExistence type="predicted"/>
<evidence type="ECO:0000313" key="1">
    <source>
        <dbReference type="EMBL" id="EGV97269.1"/>
    </source>
</evidence>
<gene>
    <name evidence="1" type="ORF">I79_003829</name>
</gene>
<dbReference type="AlphaFoldDB" id="G3H109"/>
<protein>
    <submittedName>
        <fullName evidence="1">Uncharacterized protein</fullName>
    </submittedName>
</protein>
<accession>G3H109</accession>
<reference evidence="2" key="1">
    <citation type="journal article" date="2011" name="Nat. Biotechnol.">
        <title>The genomic sequence of the Chinese hamster ovary (CHO)-K1 cell line.</title>
        <authorList>
            <person name="Xu X."/>
            <person name="Nagarajan H."/>
            <person name="Lewis N.E."/>
            <person name="Pan S."/>
            <person name="Cai Z."/>
            <person name="Liu X."/>
            <person name="Chen W."/>
            <person name="Xie M."/>
            <person name="Wang W."/>
            <person name="Hammond S."/>
            <person name="Andersen M.R."/>
            <person name="Neff N."/>
            <person name="Passarelli B."/>
            <person name="Koh W."/>
            <person name="Fan H.C."/>
            <person name="Wang J."/>
            <person name="Gui Y."/>
            <person name="Lee K.H."/>
            <person name="Betenbaugh M.J."/>
            <person name="Quake S.R."/>
            <person name="Famili I."/>
            <person name="Palsson B.O."/>
            <person name="Wang J."/>
        </authorList>
    </citation>
    <scope>NUCLEOTIDE SEQUENCE [LARGE SCALE GENOMIC DNA]</scope>
    <source>
        <strain evidence="2">CHO K1 cell line</strain>
    </source>
</reference>
<dbReference type="EMBL" id="JH000098">
    <property type="protein sequence ID" value="EGV97269.1"/>
    <property type="molecule type" value="Genomic_DNA"/>
</dbReference>
<organism evidence="1 2">
    <name type="scientific">Cricetulus griseus</name>
    <name type="common">Chinese hamster</name>
    <name type="synonym">Cricetulus barabensis griseus</name>
    <dbReference type="NCBI Taxonomy" id="10029"/>
    <lineage>
        <taxon>Eukaryota</taxon>
        <taxon>Metazoa</taxon>
        <taxon>Chordata</taxon>
        <taxon>Craniata</taxon>
        <taxon>Vertebrata</taxon>
        <taxon>Euteleostomi</taxon>
        <taxon>Mammalia</taxon>
        <taxon>Eutheria</taxon>
        <taxon>Euarchontoglires</taxon>
        <taxon>Glires</taxon>
        <taxon>Rodentia</taxon>
        <taxon>Myomorpha</taxon>
        <taxon>Muroidea</taxon>
        <taxon>Cricetidae</taxon>
        <taxon>Cricetinae</taxon>
        <taxon>Cricetulus</taxon>
    </lineage>
</organism>
<evidence type="ECO:0000313" key="2">
    <source>
        <dbReference type="Proteomes" id="UP000001075"/>
    </source>
</evidence>
<name>G3H109_CRIGR</name>
<dbReference type="Proteomes" id="UP000001075">
    <property type="component" value="Unassembled WGS sequence"/>
</dbReference>